<protein>
    <submittedName>
        <fullName evidence="2">Uncharacterized protein</fullName>
    </submittedName>
</protein>
<evidence type="ECO:0000313" key="3">
    <source>
        <dbReference type="Proteomes" id="UP001249851"/>
    </source>
</evidence>
<evidence type="ECO:0000256" key="1">
    <source>
        <dbReference type="SAM" id="MobiDB-lite"/>
    </source>
</evidence>
<feature type="compositionally biased region" description="Basic residues" evidence="1">
    <location>
        <begin position="171"/>
        <end position="180"/>
    </location>
</feature>
<reference evidence="2" key="2">
    <citation type="journal article" date="2023" name="Science">
        <title>Genomic signatures of disease resistance in endangered staghorn corals.</title>
        <authorList>
            <person name="Vollmer S.V."/>
            <person name="Selwyn J.D."/>
            <person name="Despard B.A."/>
            <person name="Roesel C.L."/>
        </authorList>
    </citation>
    <scope>NUCLEOTIDE SEQUENCE</scope>
    <source>
        <strain evidence="2">K2</strain>
    </source>
</reference>
<name>A0AAD9Q8V6_ACRCE</name>
<comment type="caution">
    <text evidence="2">The sequence shown here is derived from an EMBL/GenBank/DDBJ whole genome shotgun (WGS) entry which is preliminary data.</text>
</comment>
<gene>
    <name evidence="2" type="ORF">P5673_021422</name>
</gene>
<proteinExistence type="predicted"/>
<dbReference type="Proteomes" id="UP001249851">
    <property type="component" value="Unassembled WGS sequence"/>
</dbReference>
<accession>A0AAD9Q8V6</accession>
<reference evidence="2" key="1">
    <citation type="journal article" date="2023" name="G3 (Bethesda)">
        <title>Whole genome assembly and annotation of the endangered Caribbean coral Acropora cervicornis.</title>
        <authorList>
            <person name="Selwyn J.D."/>
            <person name="Vollmer S.V."/>
        </authorList>
    </citation>
    <scope>NUCLEOTIDE SEQUENCE</scope>
    <source>
        <strain evidence="2">K2</strain>
    </source>
</reference>
<feature type="region of interest" description="Disordered" evidence="1">
    <location>
        <begin position="161"/>
        <end position="180"/>
    </location>
</feature>
<evidence type="ECO:0000313" key="2">
    <source>
        <dbReference type="EMBL" id="KAK2556521.1"/>
    </source>
</evidence>
<keyword evidence="3" id="KW-1185">Reference proteome</keyword>
<dbReference type="EMBL" id="JARQWQ010000055">
    <property type="protein sequence ID" value="KAK2556521.1"/>
    <property type="molecule type" value="Genomic_DNA"/>
</dbReference>
<organism evidence="2 3">
    <name type="scientific">Acropora cervicornis</name>
    <name type="common">Staghorn coral</name>
    <dbReference type="NCBI Taxonomy" id="6130"/>
    <lineage>
        <taxon>Eukaryota</taxon>
        <taxon>Metazoa</taxon>
        <taxon>Cnidaria</taxon>
        <taxon>Anthozoa</taxon>
        <taxon>Hexacorallia</taxon>
        <taxon>Scleractinia</taxon>
        <taxon>Astrocoeniina</taxon>
        <taxon>Acroporidae</taxon>
        <taxon>Acropora</taxon>
    </lineage>
</organism>
<dbReference type="AlphaFoldDB" id="A0AAD9Q8V6"/>
<sequence>MRDLQNETSLASRRNSNLILKLRINSEVLQKMSLLLSLLVGVFVFSSTAIEARVEDFVSISVDETYFSPSPAKMKSMLDEADLKSHGFEEEEITRKRNDKNGDEVFSKALFYFKVVSCSQASQTIQELKNLLPEAMPSSILAKLMSDLKAQNTQGKQCRIGFTSDKENNRSKRHDPRARVKRGWRVRARVTIGIGCC</sequence>